<name>A0ABM9HPG5_9PROT</name>
<gene>
    <name evidence="1" type="ORF">R83534S58_LOCUS1243</name>
</gene>
<keyword evidence="2" id="KW-1185">Reference proteome</keyword>
<dbReference type="PANTHER" id="PTHR36303:SF1">
    <property type="entry name" value="2',3'-CYCLIC-NUCLEOTIDE 2'-PHOSPHODIESTERASE"/>
    <property type="match status" value="1"/>
</dbReference>
<dbReference type="Proteomes" id="UP001154272">
    <property type="component" value="Unassembled WGS sequence"/>
</dbReference>
<dbReference type="NCBIfam" id="TIGR00282">
    <property type="entry name" value="TIGR00282 family metallophosphoesterase"/>
    <property type="match status" value="1"/>
</dbReference>
<dbReference type="PANTHER" id="PTHR36303">
    <property type="entry name" value="2',3'-CYCLIC-NUCLEOTIDE 2'-PHOSPHODIESTERASE"/>
    <property type="match status" value="1"/>
</dbReference>
<evidence type="ECO:0000313" key="2">
    <source>
        <dbReference type="Proteomes" id="UP001154272"/>
    </source>
</evidence>
<comment type="caution">
    <text evidence="1">The sequence shown here is derived from an EMBL/GenBank/DDBJ whole genome shotgun (WGS) entry which is preliminary data.</text>
</comment>
<dbReference type="RefSeq" id="WP_034336475.1">
    <property type="nucleotide sequence ID" value="NZ_CAMXCH010000002.1"/>
</dbReference>
<dbReference type="SUPFAM" id="SSF56300">
    <property type="entry name" value="Metallo-dependent phosphatases"/>
    <property type="match status" value="1"/>
</dbReference>
<protein>
    <submittedName>
        <fullName evidence="1">Calcineurin family (YmdB) (PDB:2CV9) (PUBMED:24163345)</fullName>
    </submittedName>
</protein>
<dbReference type="Pfam" id="PF13277">
    <property type="entry name" value="YmdB"/>
    <property type="match status" value="1"/>
</dbReference>
<dbReference type="PIRSF" id="PIRSF004789">
    <property type="entry name" value="DR1281"/>
    <property type="match status" value="1"/>
</dbReference>
<reference evidence="1" key="1">
    <citation type="submission" date="2022-10" db="EMBL/GenBank/DDBJ databases">
        <authorList>
            <person name="Botero Cardona J."/>
        </authorList>
    </citation>
    <scope>NUCLEOTIDE SEQUENCE</scope>
    <source>
        <strain evidence="1">R-83534</strain>
    </source>
</reference>
<sequence>MRIVFLGDIVGRSGREVVLQELPALKNKLAIDVVVANAENASHGFGLSPAIAEDLFKAGVDVITLGNHSWDRKDIIPYIRENPKIIRPLNYPPKTPGAGHYIHMLPNNKKLLVINAMGRLFMDPLDDPFRMIEELISKYRFGIDVHAILIDIHAEATSEKAALAHYFDGKVSVVVGTHTHIPTADYRILPSGTAFQTDAGMCGDYNSVIGMQKEAAIYRFVTKMSGMRLSPAEGLATLCGLAVETDDRTGAALRVAPVRLKGDLDPILPKWDK</sequence>
<dbReference type="EMBL" id="CAMXCH010000002">
    <property type="protein sequence ID" value="CAI3942944.1"/>
    <property type="molecule type" value="Genomic_DNA"/>
</dbReference>
<proteinExistence type="predicted"/>
<evidence type="ECO:0000313" key="1">
    <source>
        <dbReference type="EMBL" id="CAI3942944.1"/>
    </source>
</evidence>
<organism evidence="1 2">
    <name type="scientific">Commensalibacter papalotli</name>
    <name type="common">ex Botero et al. 2024</name>
    <dbReference type="NCBI Taxonomy" id="2972766"/>
    <lineage>
        <taxon>Bacteria</taxon>
        <taxon>Pseudomonadati</taxon>
        <taxon>Pseudomonadota</taxon>
        <taxon>Alphaproteobacteria</taxon>
        <taxon>Acetobacterales</taxon>
        <taxon>Acetobacteraceae</taxon>
    </lineage>
</organism>
<dbReference type="CDD" id="cd07382">
    <property type="entry name" value="MPP_DR1281"/>
    <property type="match status" value="1"/>
</dbReference>
<dbReference type="Gene3D" id="3.60.21.10">
    <property type="match status" value="1"/>
</dbReference>
<accession>A0ABM9HPG5</accession>
<dbReference type="InterPro" id="IPR005235">
    <property type="entry name" value="YmdB-like"/>
</dbReference>
<dbReference type="InterPro" id="IPR029052">
    <property type="entry name" value="Metallo-depent_PP-like"/>
</dbReference>